<reference evidence="5 6" key="1">
    <citation type="submission" date="2020-02" db="EMBL/GenBank/DDBJ databases">
        <title>Acidophilic actinobacteria isolated from forest soil.</title>
        <authorList>
            <person name="Golinska P."/>
        </authorList>
    </citation>
    <scope>NUCLEOTIDE SEQUENCE [LARGE SCALE GENOMIC DNA]</scope>
    <source>
        <strain evidence="5 6">NL8</strain>
    </source>
</reference>
<dbReference type="InterPro" id="IPR036388">
    <property type="entry name" value="WH-like_DNA-bd_sf"/>
</dbReference>
<dbReference type="InterPro" id="IPR000485">
    <property type="entry name" value="AsnC-type_HTH_dom"/>
</dbReference>
<keyword evidence="2" id="KW-0238">DNA-binding</keyword>
<dbReference type="InterPro" id="IPR036390">
    <property type="entry name" value="WH_DNA-bd_sf"/>
</dbReference>
<accession>A0ABS5KWN4</accession>
<evidence type="ECO:0000256" key="3">
    <source>
        <dbReference type="ARBA" id="ARBA00023163"/>
    </source>
</evidence>
<dbReference type="Gene3D" id="1.10.10.10">
    <property type="entry name" value="Winged helix-like DNA-binding domain superfamily/Winged helix DNA-binding domain"/>
    <property type="match status" value="2"/>
</dbReference>
<dbReference type="InterPro" id="IPR019888">
    <property type="entry name" value="Tscrpt_reg_AsnC-like"/>
</dbReference>
<sequence length="338" mass="37204">MPQDLVDELDLELIHALQLNPRASWSVLGRALDIDPVTVARRWERLEKAGLAWTFCVPGPIARTGLLRMMYVEIECAPNGLNPAVDHLLAQPHVIYLHHMTGARPLLAAIAVADLPAASAYSRRELDALPGVRAHHPELLVTTFSEASRWRLGTLEPARQHELRGPGGPMEENLRALDDTDEDLIRALTTDARRSHTELAARVGVSDATVRRRLARLLADGRIRMRCEIAQSVSGWPVTAVLRCQVPAARLATVARAAAHLPETRLAAGMTGAENLLLIVWLRDAADLPEWEAALATGHPELVVTRRGVCLRTLKHMGRLFDERGAAVDSTPIDIWQP</sequence>
<dbReference type="Pfam" id="PF01037">
    <property type="entry name" value="AsnC_trans_reg"/>
    <property type="match status" value="1"/>
</dbReference>
<dbReference type="SMART" id="SM00344">
    <property type="entry name" value="HTH_ASNC"/>
    <property type="match status" value="2"/>
</dbReference>
<dbReference type="Gene3D" id="3.30.70.920">
    <property type="match status" value="1"/>
</dbReference>
<dbReference type="SUPFAM" id="SSF54909">
    <property type="entry name" value="Dimeric alpha+beta barrel"/>
    <property type="match status" value="2"/>
</dbReference>
<gene>
    <name evidence="5" type="ORF">KGQ19_26585</name>
</gene>
<feature type="domain" description="HTH asnC-type" evidence="4">
    <location>
        <begin position="177"/>
        <end position="237"/>
    </location>
</feature>
<organism evidence="5 6">
    <name type="scientific">Catenulispora pinistramenti</name>
    <dbReference type="NCBI Taxonomy" id="2705254"/>
    <lineage>
        <taxon>Bacteria</taxon>
        <taxon>Bacillati</taxon>
        <taxon>Actinomycetota</taxon>
        <taxon>Actinomycetes</taxon>
        <taxon>Catenulisporales</taxon>
        <taxon>Catenulisporaceae</taxon>
        <taxon>Catenulispora</taxon>
    </lineage>
</organism>
<evidence type="ECO:0000256" key="2">
    <source>
        <dbReference type="ARBA" id="ARBA00023125"/>
    </source>
</evidence>
<dbReference type="SUPFAM" id="SSF46785">
    <property type="entry name" value="Winged helix' DNA-binding domain"/>
    <property type="match status" value="2"/>
</dbReference>
<evidence type="ECO:0000256" key="1">
    <source>
        <dbReference type="ARBA" id="ARBA00023015"/>
    </source>
</evidence>
<keyword evidence="1" id="KW-0805">Transcription regulation</keyword>
<dbReference type="PRINTS" id="PR00033">
    <property type="entry name" value="HTHASNC"/>
</dbReference>
<dbReference type="PANTHER" id="PTHR30154">
    <property type="entry name" value="LEUCINE-RESPONSIVE REGULATORY PROTEIN"/>
    <property type="match status" value="1"/>
</dbReference>
<dbReference type="InterPro" id="IPR011008">
    <property type="entry name" value="Dimeric_a/b-barrel"/>
</dbReference>
<dbReference type="EMBL" id="JAAFYZ010000103">
    <property type="protein sequence ID" value="MBS2550442.1"/>
    <property type="molecule type" value="Genomic_DNA"/>
</dbReference>
<protein>
    <submittedName>
        <fullName evidence="5">Lrp/AsnC family transcriptional regulator</fullName>
    </submittedName>
</protein>
<keyword evidence="6" id="KW-1185">Reference proteome</keyword>
<dbReference type="PROSITE" id="PS50956">
    <property type="entry name" value="HTH_ASNC_2"/>
    <property type="match status" value="1"/>
</dbReference>
<proteinExistence type="predicted"/>
<keyword evidence="3" id="KW-0804">Transcription</keyword>
<dbReference type="Pfam" id="PF13404">
    <property type="entry name" value="HTH_AsnC-type"/>
    <property type="match status" value="2"/>
</dbReference>
<dbReference type="InterPro" id="IPR019887">
    <property type="entry name" value="Tscrpt_reg_AsnC/Lrp_C"/>
</dbReference>
<evidence type="ECO:0000259" key="4">
    <source>
        <dbReference type="PROSITE" id="PS50956"/>
    </source>
</evidence>
<evidence type="ECO:0000313" key="6">
    <source>
        <dbReference type="Proteomes" id="UP000730482"/>
    </source>
</evidence>
<name>A0ABS5KWN4_9ACTN</name>
<comment type="caution">
    <text evidence="5">The sequence shown here is derived from an EMBL/GenBank/DDBJ whole genome shotgun (WGS) entry which is preliminary data.</text>
</comment>
<dbReference type="InterPro" id="IPR019885">
    <property type="entry name" value="Tscrpt_reg_HTH_AsnC-type_CS"/>
</dbReference>
<dbReference type="RefSeq" id="WP_212013207.1">
    <property type="nucleotide sequence ID" value="NZ_JAAFYZ010000103.1"/>
</dbReference>
<dbReference type="PANTHER" id="PTHR30154:SF34">
    <property type="entry name" value="TRANSCRIPTIONAL REGULATOR AZLB"/>
    <property type="match status" value="1"/>
</dbReference>
<dbReference type="PROSITE" id="PS00519">
    <property type="entry name" value="HTH_ASNC_1"/>
    <property type="match status" value="1"/>
</dbReference>
<dbReference type="Proteomes" id="UP000730482">
    <property type="component" value="Unassembled WGS sequence"/>
</dbReference>
<evidence type="ECO:0000313" key="5">
    <source>
        <dbReference type="EMBL" id="MBS2550442.1"/>
    </source>
</evidence>